<organism evidence="3 4">
    <name type="scientific">Rubrivirga marina</name>
    <dbReference type="NCBI Taxonomy" id="1196024"/>
    <lineage>
        <taxon>Bacteria</taxon>
        <taxon>Pseudomonadati</taxon>
        <taxon>Rhodothermota</taxon>
        <taxon>Rhodothermia</taxon>
        <taxon>Rhodothermales</taxon>
        <taxon>Rubricoccaceae</taxon>
        <taxon>Rubrivirga</taxon>
    </lineage>
</organism>
<dbReference type="Pfam" id="PF09917">
    <property type="entry name" value="DUF2147"/>
    <property type="match status" value="1"/>
</dbReference>
<dbReference type="Proteomes" id="UP000216339">
    <property type="component" value="Unassembled WGS sequence"/>
</dbReference>
<feature type="domain" description="DUF2147" evidence="2">
    <location>
        <begin position="28"/>
        <end position="142"/>
    </location>
</feature>
<evidence type="ECO:0000256" key="1">
    <source>
        <dbReference type="SAM" id="SignalP"/>
    </source>
</evidence>
<dbReference type="PANTHER" id="PTHR36919">
    <property type="entry name" value="BLR1215 PROTEIN"/>
    <property type="match status" value="1"/>
</dbReference>
<evidence type="ECO:0000259" key="2">
    <source>
        <dbReference type="Pfam" id="PF09917"/>
    </source>
</evidence>
<feature type="chain" id="PRO_5012424936" description="DUF2147 domain-containing protein" evidence="1">
    <location>
        <begin position="24"/>
        <end position="149"/>
    </location>
</feature>
<evidence type="ECO:0000313" key="3">
    <source>
        <dbReference type="EMBL" id="PAP78792.1"/>
    </source>
</evidence>
<accession>A0A271J5J9</accession>
<dbReference type="EMBL" id="MQWD01000001">
    <property type="protein sequence ID" value="PAP78792.1"/>
    <property type="molecule type" value="Genomic_DNA"/>
</dbReference>
<keyword evidence="1" id="KW-0732">Signal</keyword>
<comment type="caution">
    <text evidence="3">The sequence shown here is derived from an EMBL/GenBank/DDBJ whole genome shotgun (WGS) entry which is preliminary data.</text>
</comment>
<keyword evidence="4" id="KW-1185">Reference proteome</keyword>
<evidence type="ECO:0000313" key="4">
    <source>
        <dbReference type="Proteomes" id="UP000216339"/>
    </source>
</evidence>
<dbReference type="RefSeq" id="WP_143537676.1">
    <property type="nucleotide sequence ID" value="NZ_MQWD01000001.1"/>
</dbReference>
<protein>
    <recommendedName>
        <fullName evidence="2">DUF2147 domain-containing protein</fullName>
    </recommendedName>
</protein>
<dbReference type="Gene3D" id="2.40.128.520">
    <property type="match status" value="1"/>
</dbReference>
<sequence length="149" mass="16379">MSRLLIRTLGAAALFVLAAPAFAQSVNGCWATVDDEDGTVKSYVKIYDEGSTKVGDIVRLTVNGGRCVDCADRFDGRVLRNERIMSGFRADGDRYEGGSIVDPKSGRSYNAVMNLMEGNSDRLYLRGYLGIRALGRSQTWRRVPTSNCQ</sequence>
<gene>
    <name evidence="3" type="ORF">BSZ37_14780</name>
</gene>
<dbReference type="PANTHER" id="PTHR36919:SF3">
    <property type="entry name" value="BLL5882 PROTEIN"/>
    <property type="match status" value="1"/>
</dbReference>
<feature type="signal peptide" evidence="1">
    <location>
        <begin position="1"/>
        <end position="23"/>
    </location>
</feature>
<reference evidence="3 4" key="1">
    <citation type="submission" date="2016-11" db="EMBL/GenBank/DDBJ databases">
        <title>Study of marine rhodopsin-containing bacteria.</title>
        <authorList>
            <person name="Yoshizawa S."/>
            <person name="Kumagai Y."/>
            <person name="Kogure K."/>
        </authorList>
    </citation>
    <scope>NUCLEOTIDE SEQUENCE [LARGE SCALE GENOMIC DNA]</scope>
    <source>
        <strain evidence="3 4">SAORIC-28</strain>
    </source>
</reference>
<proteinExistence type="predicted"/>
<dbReference type="InterPro" id="IPR019223">
    <property type="entry name" value="DUF2147"/>
</dbReference>
<name>A0A271J5J9_9BACT</name>
<dbReference type="OrthoDB" id="9814399at2"/>
<dbReference type="AlphaFoldDB" id="A0A271J5J9"/>